<proteinExistence type="predicted"/>
<evidence type="ECO:0000313" key="2">
    <source>
        <dbReference type="Proteomes" id="UP001076464"/>
    </source>
</evidence>
<name>A0ACC6CCF3_9BURK</name>
<sequence length="178" mass="19517">MSTATRYTPIAIVLHWLLALAIVGAFGVGLYMTELPFSPARLKLYNWHKWAGVTILALSALRLLWRLTHRPPADAPMPAWQAKAAHAVHHLLYVLFFAVPLAGWAYSSAAGYPIVWFGVLPLPDFVPKDPGLADTFKLLHKLSAYGLALLVLAHVGGAIKHHFIDRDGLLARMGIGRA</sequence>
<gene>
    <name evidence="1" type="ORF">NYO99_14215</name>
</gene>
<organism evidence="1 2">
    <name type="scientific">Roseateles hydrophilus</name>
    <dbReference type="NCBI Taxonomy" id="2975054"/>
    <lineage>
        <taxon>Bacteria</taxon>
        <taxon>Pseudomonadati</taxon>
        <taxon>Pseudomonadota</taxon>
        <taxon>Betaproteobacteria</taxon>
        <taxon>Burkholderiales</taxon>
        <taxon>Sphaerotilaceae</taxon>
        <taxon>Roseateles</taxon>
    </lineage>
</organism>
<accession>A0ACC6CCF3</accession>
<reference evidence="1" key="1">
    <citation type="submission" date="2022-08" db="EMBL/GenBank/DDBJ databases">
        <title>Genome sequencing of Pelomonas sp. UHG3.</title>
        <authorList>
            <person name="So Y."/>
        </authorList>
    </citation>
    <scope>NUCLEOTIDE SEQUENCE</scope>
    <source>
        <strain evidence="1">UHG3</strain>
    </source>
</reference>
<dbReference type="Proteomes" id="UP001076464">
    <property type="component" value="Unassembled WGS sequence"/>
</dbReference>
<evidence type="ECO:0000313" key="1">
    <source>
        <dbReference type="EMBL" id="MCY4746137.1"/>
    </source>
</evidence>
<comment type="caution">
    <text evidence="1">The sequence shown here is derived from an EMBL/GenBank/DDBJ whole genome shotgun (WGS) entry which is preliminary data.</text>
</comment>
<keyword evidence="2" id="KW-1185">Reference proteome</keyword>
<dbReference type="EMBL" id="JAPPUY010000003">
    <property type="protein sequence ID" value="MCY4746137.1"/>
    <property type="molecule type" value="Genomic_DNA"/>
</dbReference>
<protein>
    <submittedName>
        <fullName evidence="1">Cytochrome b</fullName>
    </submittedName>
</protein>